<dbReference type="EMBL" id="UOFO01000086">
    <property type="protein sequence ID" value="VAW86058.1"/>
    <property type="molecule type" value="Genomic_DNA"/>
</dbReference>
<name>A0A3B0YYB1_9ZZZZ</name>
<reference evidence="1" key="1">
    <citation type="submission" date="2018-06" db="EMBL/GenBank/DDBJ databases">
        <authorList>
            <person name="Zhirakovskaya E."/>
        </authorList>
    </citation>
    <scope>NUCLEOTIDE SEQUENCE</scope>
</reference>
<organism evidence="1">
    <name type="scientific">hydrothermal vent metagenome</name>
    <dbReference type="NCBI Taxonomy" id="652676"/>
    <lineage>
        <taxon>unclassified sequences</taxon>
        <taxon>metagenomes</taxon>
        <taxon>ecological metagenomes</taxon>
    </lineage>
</organism>
<evidence type="ECO:0000313" key="1">
    <source>
        <dbReference type="EMBL" id="VAW86058.1"/>
    </source>
</evidence>
<protein>
    <submittedName>
        <fullName evidence="1">Uncharacterized protein</fullName>
    </submittedName>
</protein>
<dbReference type="InterPro" id="IPR020080">
    <property type="entry name" value="OM_adhesin/peptidase_omptin"/>
</dbReference>
<dbReference type="AlphaFoldDB" id="A0A3B0YYB1"/>
<dbReference type="GO" id="GO:0004190">
    <property type="term" value="F:aspartic-type endopeptidase activity"/>
    <property type="evidence" value="ECO:0007669"/>
    <property type="project" value="InterPro"/>
</dbReference>
<proteinExistence type="predicted"/>
<accession>A0A3B0YYB1</accession>
<sequence>MKTCGHDIFVAAVFCQSILKTTLLILAFCFLADGSAMAQNSATTPVWQGGFSASVMKFDYTEFDQNNQIFNREHGTLPGVVAGVKRTKGAMQIQARLAYYRNDVRYDGQTQSGKPASSRTNESITDISLLLKGLVTEFSPISSTLYGGLGYRHWRRDIQSTPTASGLLEFYQWPYWILGTTAGYHLGPKTSVQFDIQITRPIDPSMVVHFKNINLDSSELELGANLGGRIALTWNQKITQQLSISLEPYHQRWDLERSAAEPLKFNGIMVGGSVAQPRSETRNSGLNFTIIYNFI</sequence>
<dbReference type="SUPFAM" id="SSF69917">
    <property type="entry name" value="OMPT-like"/>
    <property type="match status" value="1"/>
</dbReference>
<gene>
    <name evidence="1" type="ORF">MNBD_GAMMA16-1674</name>
</gene>